<dbReference type="RefSeq" id="WP_147714606.1">
    <property type="nucleotide sequence ID" value="NZ_VKAD01000002.1"/>
</dbReference>
<keyword evidence="4" id="KW-1133">Transmembrane helix</keyword>
<dbReference type="Pfam" id="PF07963">
    <property type="entry name" value="N_methyl"/>
    <property type="match status" value="1"/>
</dbReference>
<evidence type="ECO:0000313" key="6">
    <source>
        <dbReference type="Proteomes" id="UP000321764"/>
    </source>
</evidence>
<evidence type="ECO:0000313" key="5">
    <source>
        <dbReference type="EMBL" id="TXR52010.1"/>
    </source>
</evidence>
<dbReference type="Gene3D" id="3.30.700.10">
    <property type="entry name" value="Glycoprotein, Type 4 Pilin"/>
    <property type="match status" value="1"/>
</dbReference>
<proteinExistence type="inferred from homology"/>
<dbReference type="OrthoDB" id="5918848at2"/>
<organism evidence="5 6">
    <name type="scientific">Reinekea thalattae</name>
    <dbReference type="NCBI Taxonomy" id="2593301"/>
    <lineage>
        <taxon>Bacteria</taxon>
        <taxon>Pseudomonadati</taxon>
        <taxon>Pseudomonadota</taxon>
        <taxon>Gammaproteobacteria</taxon>
        <taxon>Oceanospirillales</taxon>
        <taxon>Saccharospirillaceae</taxon>
        <taxon>Reinekea</taxon>
    </lineage>
</organism>
<dbReference type="PANTHER" id="PTHR30093:SF34">
    <property type="entry name" value="PREPILIN PEPTIDASE-DEPENDENT PROTEIN D"/>
    <property type="match status" value="1"/>
</dbReference>
<sequence>MRVLKGFSLIELMIVVAIMGMLATAAIPAYQNYTLRTKISEVISLASAAKLSLYDYYLSQGSMPLTANNESAELSAVANLELSRIVANNAAVYSELSGNTDISSLTVTISGAGSAVDNKIIIFTFDASQTSGLKFYCDATQAVSILNASVTNYVADDYLPSQCRS</sequence>
<dbReference type="InterPro" id="IPR045584">
    <property type="entry name" value="Pilin-like"/>
</dbReference>
<dbReference type="Pfam" id="PF00114">
    <property type="entry name" value="Pilin"/>
    <property type="match status" value="1"/>
</dbReference>
<accession>A0A5C8Z515</accession>
<dbReference type="PROSITE" id="PS00409">
    <property type="entry name" value="PROKAR_NTER_METHYL"/>
    <property type="match status" value="1"/>
</dbReference>
<dbReference type="EMBL" id="VKAD01000002">
    <property type="protein sequence ID" value="TXR52010.1"/>
    <property type="molecule type" value="Genomic_DNA"/>
</dbReference>
<dbReference type="NCBIfam" id="TIGR02532">
    <property type="entry name" value="IV_pilin_GFxxxE"/>
    <property type="match status" value="1"/>
</dbReference>
<keyword evidence="6" id="KW-1185">Reference proteome</keyword>
<dbReference type="GO" id="GO:0007155">
    <property type="term" value="P:cell adhesion"/>
    <property type="evidence" value="ECO:0007669"/>
    <property type="project" value="InterPro"/>
</dbReference>
<dbReference type="PANTHER" id="PTHR30093">
    <property type="entry name" value="GENERAL SECRETION PATHWAY PROTEIN G"/>
    <property type="match status" value="1"/>
</dbReference>
<gene>
    <name evidence="5" type="ORF">FME95_11360</name>
</gene>
<reference evidence="5 6" key="1">
    <citation type="submission" date="2019-07" db="EMBL/GenBank/DDBJ databases">
        <title>Reinekea sp. strain SSH23 genome sequencing and assembly.</title>
        <authorList>
            <person name="Kim I."/>
        </authorList>
    </citation>
    <scope>NUCLEOTIDE SEQUENCE [LARGE SCALE GENOMIC DNA]</scope>
    <source>
        <strain evidence="5 6">SSH23</strain>
    </source>
</reference>
<dbReference type="GO" id="GO:0009289">
    <property type="term" value="C:pilus"/>
    <property type="evidence" value="ECO:0007669"/>
    <property type="project" value="InterPro"/>
</dbReference>
<evidence type="ECO:0000256" key="2">
    <source>
        <dbReference type="ARBA" id="ARBA00022481"/>
    </source>
</evidence>
<dbReference type="InterPro" id="IPR001082">
    <property type="entry name" value="Pilin"/>
</dbReference>
<dbReference type="InterPro" id="IPR012902">
    <property type="entry name" value="N_methyl_site"/>
</dbReference>
<evidence type="ECO:0000256" key="4">
    <source>
        <dbReference type="SAM" id="Phobius"/>
    </source>
</evidence>
<feature type="transmembrane region" description="Helical" evidence="4">
    <location>
        <begin position="12"/>
        <end position="30"/>
    </location>
</feature>
<name>A0A5C8Z515_9GAMM</name>
<keyword evidence="4" id="KW-0812">Transmembrane</keyword>
<evidence type="ECO:0000256" key="1">
    <source>
        <dbReference type="ARBA" id="ARBA00005233"/>
    </source>
</evidence>
<dbReference type="Proteomes" id="UP000321764">
    <property type="component" value="Unassembled WGS sequence"/>
</dbReference>
<keyword evidence="4" id="KW-0472">Membrane</keyword>
<evidence type="ECO:0000256" key="3">
    <source>
        <dbReference type="RuleBase" id="RU000389"/>
    </source>
</evidence>
<comment type="similarity">
    <text evidence="1 3">Belongs to the N-Me-Phe pilin family.</text>
</comment>
<keyword evidence="3" id="KW-0281">Fimbrium</keyword>
<protein>
    <submittedName>
        <fullName evidence="5">Prepilin-type N-terminal cleavage/methylation domain-containing protein</fullName>
    </submittedName>
</protein>
<dbReference type="AlphaFoldDB" id="A0A5C8Z515"/>
<dbReference type="SUPFAM" id="SSF54523">
    <property type="entry name" value="Pili subunits"/>
    <property type="match status" value="1"/>
</dbReference>
<keyword evidence="2" id="KW-0488">Methylation</keyword>
<comment type="caution">
    <text evidence="5">The sequence shown here is derived from an EMBL/GenBank/DDBJ whole genome shotgun (WGS) entry which is preliminary data.</text>
</comment>